<dbReference type="InterPro" id="IPR032675">
    <property type="entry name" value="LRR_dom_sf"/>
</dbReference>
<name>A0A0K2UCU5_LEPSM</name>
<dbReference type="InterPro" id="IPR001611">
    <property type="entry name" value="Leu-rich_rpt"/>
</dbReference>
<feature type="compositionally biased region" description="Polar residues" evidence="3">
    <location>
        <begin position="441"/>
        <end position="452"/>
    </location>
</feature>
<keyword evidence="1" id="KW-0433">Leucine-rich repeat</keyword>
<dbReference type="PANTHER" id="PTHR15454:SF56">
    <property type="entry name" value="PROTEIN PHOSPHATASE 1 REGULATORY SUBUNIT 7-RELATED"/>
    <property type="match status" value="1"/>
</dbReference>
<sequence length="452" mass="52076">MSDQRTLLKAINEKYFDDDDPGEFFGDIVFLNSSPITKNEFFPPIITLCDYGIEIVGHFGLSADKLANVTELDLTDNKLSDWSQILLILKKFPSLKFLNLAYNSFKPPDNQVDIDPTKKTFGLNKLILNGNPLINNWRTVNQFTEMCPYLEELHLSKNEFEVRENDSLSHSSLLYLYMSRNPKIRNLQLLLDSLSGVSSLKSLSLSDCSISEVPSKAFGEKTIINYINLSGNPISTWEEIEKLRDFKHLTELRIQGCPFSDGYPTKERRMLLVARLPNIRILNGGDRIPVDERENYERSFVRYFFDTRHCERPSRWQELVNVHGNLQPLVNVDLAPKTSLSLKIVFGEQERLDETFEHCGAEEMRLMQKELYTYNIQPGDSFMVQEKYQKSVSMPEGMRRRRRTSSSSKSFSYSPKNKETQKESPGTTPPRRKYAQVHLLSKNNNPMGTPVS</sequence>
<evidence type="ECO:0000313" key="4">
    <source>
        <dbReference type="EMBL" id="CDW35845.1"/>
    </source>
</evidence>
<keyword evidence="2" id="KW-0677">Repeat</keyword>
<dbReference type="OrthoDB" id="5855206at2759"/>
<evidence type="ECO:0000256" key="1">
    <source>
        <dbReference type="ARBA" id="ARBA00022614"/>
    </source>
</evidence>
<proteinExistence type="predicted"/>
<dbReference type="Gene3D" id="3.80.10.10">
    <property type="entry name" value="Ribonuclease Inhibitor"/>
    <property type="match status" value="2"/>
</dbReference>
<dbReference type="SUPFAM" id="SSF52047">
    <property type="entry name" value="RNI-like"/>
    <property type="match status" value="1"/>
</dbReference>
<dbReference type="AlphaFoldDB" id="A0A0K2UCU5"/>
<dbReference type="Pfam" id="PF13516">
    <property type="entry name" value="LRR_6"/>
    <property type="match status" value="1"/>
</dbReference>
<feature type="region of interest" description="Disordered" evidence="3">
    <location>
        <begin position="390"/>
        <end position="452"/>
    </location>
</feature>
<feature type="compositionally biased region" description="Low complexity" evidence="3">
    <location>
        <begin position="405"/>
        <end position="414"/>
    </location>
</feature>
<dbReference type="GO" id="GO:0005737">
    <property type="term" value="C:cytoplasm"/>
    <property type="evidence" value="ECO:0007669"/>
    <property type="project" value="TreeGrafter"/>
</dbReference>
<organism evidence="4">
    <name type="scientific">Lepeophtheirus salmonis</name>
    <name type="common">Salmon louse</name>
    <name type="synonym">Caligus salmonis</name>
    <dbReference type="NCBI Taxonomy" id="72036"/>
    <lineage>
        <taxon>Eukaryota</taxon>
        <taxon>Metazoa</taxon>
        <taxon>Ecdysozoa</taxon>
        <taxon>Arthropoda</taxon>
        <taxon>Crustacea</taxon>
        <taxon>Multicrustacea</taxon>
        <taxon>Hexanauplia</taxon>
        <taxon>Copepoda</taxon>
        <taxon>Siphonostomatoida</taxon>
        <taxon>Caligidae</taxon>
        <taxon>Lepeophtheirus</taxon>
    </lineage>
</organism>
<dbReference type="Pfam" id="PF00560">
    <property type="entry name" value="LRR_1"/>
    <property type="match status" value="1"/>
</dbReference>
<protein>
    <submittedName>
        <fullName evidence="4">Uncharacterized protein</fullName>
    </submittedName>
</protein>
<reference evidence="4" key="1">
    <citation type="submission" date="2014-05" db="EMBL/GenBank/DDBJ databases">
        <authorList>
            <person name="Chronopoulou M."/>
        </authorList>
    </citation>
    <scope>NUCLEOTIDE SEQUENCE</scope>
    <source>
        <tissue evidence="4">Whole organism</tissue>
    </source>
</reference>
<evidence type="ECO:0000256" key="3">
    <source>
        <dbReference type="SAM" id="MobiDB-lite"/>
    </source>
</evidence>
<accession>A0A0K2UCU5</accession>
<dbReference type="EMBL" id="HACA01018484">
    <property type="protein sequence ID" value="CDW35845.1"/>
    <property type="molecule type" value="Transcribed_RNA"/>
</dbReference>
<evidence type="ECO:0000256" key="2">
    <source>
        <dbReference type="ARBA" id="ARBA00022737"/>
    </source>
</evidence>
<dbReference type="PANTHER" id="PTHR15454">
    <property type="entry name" value="NISCHARIN RELATED"/>
    <property type="match status" value="1"/>
</dbReference>